<feature type="domain" description="AMP-dependent synthetase/ligase" evidence="4">
    <location>
        <begin position="17"/>
        <end position="379"/>
    </location>
</feature>
<sequence length="653" mass="73146">MPLSILQTLRQLPRAEYASKLAIVSNGVYQRKLSHSDLHREIEQNAALLRLAGFTPGVPVALYVEDELDYIIVFLSCVWVGVVVHPIPLNCSEEDFKSIIFARNLKTILFSNKDGSHVSMIGHKIASELDLHVIQVKHTINEGTQMELHELKTMSFEERHYKIEPNYLALVDQSGDENKTVSFTHQQICSAIHMISSSHGPQSDDIVCLMGHPASVPMLISNVLVALSSGCPILVAALGTESVINQASSFRITWLAAPLPQLSNLLTHPKAVTLYNQLKCVWCLSSSPFIKTQMDDPLLTLCRSLSCPLFLIVGWISSLSLTFQYLVEETVATTENGEHHYEYWELGQPFGNIQILLVNPDSGDIDSEQGEMWISGDILSQDSLTEHCKENDSIMYMKTGWIVKRNPVGHFQPLETLQRYREATDGVKQLLLSEGAAQVAMDSSSEACSTGLSVAPYHYPPSTLDTLQHASHSSSSFVLLPSHSKRPCPLHLPLKYEGDEEPHYFRVGKSTFCLAEIDFLLQLIPSIDKVKSFLVNNQVHVALTLQPGAKVTATNLTKHLKQWGILREGVVPVHYYVCRRWKTCTRESIKQYCLSMPQHQVKEASTESFLAKPMNQPRNKSQTSDEKSTERPSPKSLFLSWKQRIKKASFSNV</sequence>
<feature type="compositionally biased region" description="Basic and acidic residues" evidence="3">
    <location>
        <begin position="623"/>
        <end position="633"/>
    </location>
</feature>
<feature type="region of interest" description="Disordered" evidence="3">
    <location>
        <begin position="605"/>
        <end position="638"/>
    </location>
</feature>
<protein>
    <recommendedName>
        <fullName evidence="4">AMP-dependent synthetase/ligase domain-containing protein</fullName>
    </recommendedName>
</protein>
<dbReference type="SUPFAM" id="SSF56801">
    <property type="entry name" value="Acetyl-CoA synthetase-like"/>
    <property type="match status" value="1"/>
</dbReference>
<keyword evidence="2" id="KW-0436">Ligase</keyword>
<name>A0A9C7Q0G1_9RHOD</name>
<reference evidence="5" key="1">
    <citation type="journal article" date="2022" name="Proc. Natl. Acad. Sci. U.S.A.">
        <title>Life cycle and functional genomics of the unicellular red alga Galdieria for elucidating algal and plant evolution and industrial use.</title>
        <authorList>
            <person name="Hirooka S."/>
            <person name="Itabashi T."/>
            <person name="Ichinose T.M."/>
            <person name="Onuma R."/>
            <person name="Fujiwara T."/>
            <person name="Yamashita S."/>
            <person name="Jong L.W."/>
            <person name="Tomita R."/>
            <person name="Iwane A.H."/>
            <person name="Miyagishima S.Y."/>
        </authorList>
    </citation>
    <scope>NUCLEOTIDE SEQUENCE</scope>
    <source>
        <strain evidence="5">NBRC 102759</strain>
    </source>
</reference>
<evidence type="ECO:0000313" key="5">
    <source>
        <dbReference type="EMBL" id="GJQ13941.1"/>
    </source>
</evidence>
<evidence type="ECO:0000256" key="2">
    <source>
        <dbReference type="ARBA" id="ARBA00022598"/>
    </source>
</evidence>
<reference evidence="5" key="2">
    <citation type="submission" date="2022-01" db="EMBL/GenBank/DDBJ databases">
        <authorList>
            <person name="Hirooka S."/>
            <person name="Miyagishima S.Y."/>
        </authorList>
    </citation>
    <scope>NUCLEOTIDE SEQUENCE</scope>
    <source>
        <strain evidence="5">NBRC 102759</strain>
    </source>
</reference>
<dbReference type="InterPro" id="IPR042099">
    <property type="entry name" value="ANL_N_sf"/>
</dbReference>
<comment type="similarity">
    <text evidence="1">Belongs to the ATP-dependent AMP-binding enzyme family.</text>
</comment>
<evidence type="ECO:0000313" key="6">
    <source>
        <dbReference type="Proteomes" id="UP001061958"/>
    </source>
</evidence>
<dbReference type="Proteomes" id="UP001061958">
    <property type="component" value="Unassembled WGS sequence"/>
</dbReference>
<dbReference type="Gene3D" id="3.40.50.12780">
    <property type="entry name" value="N-terminal domain of ligase-like"/>
    <property type="match status" value="1"/>
</dbReference>
<gene>
    <name evidence="5" type="ORF">GpartN1_g5732.t1</name>
</gene>
<accession>A0A9C7Q0G1</accession>
<dbReference type="Pfam" id="PF00501">
    <property type="entry name" value="AMP-binding"/>
    <property type="match status" value="1"/>
</dbReference>
<dbReference type="GO" id="GO:0006631">
    <property type="term" value="P:fatty acid metabolic process"/>
    <property type="evidence" value="ECO:0007669"/>
    <property type="project" value="TreeGrafter"/>
</dbReference>
<dbReference type="PANTHER" id="PTHR43201">
    <property type="entry name" value="ACYL-COA SYNTHETASE"/>
    <property type="match status" value="1"/>
</dbReference>
<dbReference type="AlphaFoldDB" id="A0A9C7Q0G1"/>
<dbReference type="OrthoDB" id="10335158at2759"/>
<organism evidence="5 6">
    <name type="scientific">Galdieria partita</name>
    <dbReference type="NCBI Taxonomy" id="83374"/>
    <lineage>
        <taxon>Eukaryota</taxon>
        <taxon>Rhodophyta</taxon>
        <taxon>Bangiophyceae</taxon>
        <taxon>Galdieriales</taxon>
        <taxon>Galdieriaceae</taxon>
        <taxon>Galdieria</taxon>
    </lineage>
</organism>
<dbReference type="InterPro" id="IPR000873">
    <property type="entry name" value="AMP-dep_synth/lig_dom"/>
</dbReference>
<dbReference type="EMBL" id="BQMJ01000049">
    <property type="protein sequence ID" value="GJQ13941.1"/>
    <property type="molecule type" value="Genomic_DNA"/>
</dbReference>
<evidence type="ECO:0000256" key="3">
    <source>
        <dbReference type="SAM" id="MobiDB-lite"/>
    </source>
</evidence>
<dbReference type="PANTHER" id="PTHR43201:SF5">
    <property type="entry name" value="MEDIUM-CHAIN ACYL-COA LIGASE ACSF2, MITOCHONDRIAL"/>
    <property type="match status" value="1"/>
</dbReference>
<dbReference type="GO" id="GO:0031956">
    <property type="term" value="F:medium-chain fatty acid-CoA ligase activity"/>
    <property type="evidence" value="ECO:0007669"/>
    <property type="project" value="TreeGrafter"/>
</dbReference>
<evidence type="ECO:0000256" key="1">
    <source>
        <dbReference type="ARBA" id="ARBA00006432"/>
    </source>
</evidence>
<proteinExistence type="inferred from homology"/>
<comment type="caution">
    <text evidence="5">The sequence shown here is derived from an EMBL/GenBank/DDBJ whole genome shotgun (WGS) entry which is preliminary data.</text>
</comment>
<evidence type="ECO:0000259" key="4">
    <source>
        <dbReference type="Pfam" id="PF00501"/>
    </source>
</evidence>
<keyword evidence="6" id="KW-1185">Reference proteome</keyword>